<dbReference type="AlphaFoldDB" id="X1LV43"/>
<sequence length="82" mass="9749">MEKVSAVLLSWERPEELRDIEAYLNKINFIDEIIIWKNIPRDNKMIYGRYLATKRAKNDVIYTQDDDHIVENIAEIYATFDG</sequence>
<proteinExistence type="predicted"/>
<dbReference type="EMBL" id="BARV01012935">
    <property type="protein sequence ID" value="GAI09686.1"/>
    <property type="molecule type" value="Genomic_DNA"/>
</dbReference>
<protein>
    <recommendedName>
        <fullName evidence="2">Glycosyltransferase 2-like domain-containing protein</fullName>
    </recommendedName>
</protein>
<evidence type="ECO:0008006" key="2">
    <source>
        <dbReference type="Google" id="ProtNLM"/>
    </source>
</evidence>
<evidence type="ECO:0000313" key="1">
    <source>
        <dbReference type="EMBL" id="GAI09686.1"/>
    </source>
</evidence>
<reference evidence="1" key="1">
    <citation type="journal article" date="2014" name="Front. Microbiol.">
        <title>High frequency of phylogenetically diverse reductive dehalogenase-homologous genes in deep subseafloor sedimentary metagenomes.</title>
        <authorList>
            <person name="Kawai M."/>
            <person name="Futagami T."/>
            <person name="Toyoda A."/>
            <person name="Takaki Y."/>
            <person name="Nishi S."/>
            <person name="Hori S."/>
            <person name="Arai W."/>
            <person name="Tsubouchi T."/>
            <person name="Morono Y."/>
            <person name="Uchiyama I."/>
            <person name="Ito T."/>
            <person name="Fujiyama A."/>
            <person name="Inagaki F."/>
            <person name="Takami H."/>
        </authorList>
    </citation>
    <scope>NUCLEOTIDE SEQUENCE</scope>
    <source>
        <strain evidence="1">Expedition CK06-06</strain>
    </source>
</reference>
<comment type="caution">
    <text evidence="1">The sequence shown here is derived from an EMBL/GenBank/DDBJ whole genome shotgun (WGS) entry which is preliminary data.</text>
</comment>
<gene>
    <name evidence="1" type="ORF">S06H3_23686</name>
</gene>
<feature type="non-terminal residue" evidence="1">
    <location>
        <position position="82"/>
    </location>
</feature>
<accession>X1LV43</accession>
<organism evidence="1">
    <name type="scientific">marine sediment metagenome</name>
    <dbReference type="NCBI Taxonomy" id="412755"/>
    <lineage>
        <taxon>unclassified sequences</taxon>
        <taxon>metagenomes</taxon>
        <taxon>ecological metagenomes</taxon>
    </lineage>
</organism>
<name>X1LV43_9ZZZZ</name>